<protein>
    <recommendedName>
        <fullName evidence="4">Secreted protein</fullName>
    </recommendedName>
</protein>
<feature type="signal peptide" evidence="1">
    <location>
        <begin position="1"/>
        <end position="21"/>
    </location>
</feature>
<comment type="caution">
    <text evidence="2">The sequence shown here is derived from an EMBL/GenBank/DDBJ whole genome shotgun (WGS) entry which is preliminary data.</text>
</comment>
<reference evidence="2 3" key="1">
    <citation type="submission" date="2024-08" db="EMBL/GenBank/DDBJ databases">
        <title>Gnathostoma spinigerum genome.</title>
        <authorList>
            <person name="Gonzalez-Bertolin B."/>
            <person name="Monzon S."/>
            <person name="Zaballos A."/>
            <person name="Jimenez P."/>
            <person name="Dekumyoy P."/>
            <person name="Varona S."/>
            <person name="Cuesta I."/>
            <person name="Sumanam S."/>
            <person name="Adisakwattana P."/>
            <person name="Gasser R.B."/>
            <person name="Hernandez-Gonzalez A."/>
            <person name="Young N.D."/>
            <person name="Perteguer M.J."/>
        </authorList>
    </citation>
    <scope>NUCLEOTIDE SEQUENCE [LARGE SCALE GENOMIC DNA]</scope>
    <source>
        <strain evidence="2">AL3</strain>
        <tissue evidence="2">Liver</tissue>
    </source>
</reference>
<dbReference type="EMBL" id="JBGFUD010000551">
    <property type="protein sequence ID" value="MFH4974762.1"/>
    <property type="molecule type" value="Genomic_DNA"/>
</dbReference>
<evidence type="ECO:0000256" key="1">
    <source>
        <dbReference type="SAM" id="SignalP"/>
    </source>
</evidence>
<organism evidence="2 3">
    <name type="scientific">Gnathostoma spinigerum</name>
    <dbReference type="NCBI Taxonomy" id="75299"/>
    <lineage>
        <taxon>Eukaryota</taxon>
        <taxon>Metazoa</taxon>
        <taxon>Ecdysozoa</taxon>
        <taxon>Nematoda</taxon>
        <taxon>Chromadorea</taxon>
        <taxon>Rhabditida</taxon>
        <taxon>Spirurina</taxon>
        <taxon>Gnathostomatomorpha</taxon>
        <taxon>Gnathostomatoidea</taxon>
        <taxon>Gnathostomatidae</taxon>
        <taxon>Gnathostoma</taxon>
    </lineage>
</organism>
<keyword evidence="1" id="KW-0732">Signal</keyword>
<proteinExistence type="predicted"/>
<dbReference type="Proteomes" id="UP001608902">
    <property type="component" value="Unassembled WGS sequence"/>
</dbReference>
<evidence type="ECO:0000313" key="3">
    <source>
        <dbReference type="Proteomes" id="UP001608902"/>
    </source>
</evidence>
<accession>A0ABD6EDI4</accession>
<sequence>MQLSFVLLMLTLLFSSQKSSGGTVRCLQLHGCVRIAKWSSSHRGTTTVKETTLSSSIATQIPKTSCDAFKSSNIIYRICLKHKYRKW</sequence>
<keyword evidence="3" id="KW-1185">Reference proteome</keyword>
<gene>
    <name evidence="2" type="ORF">AB6A40_001471</name>
</gene>
<evidence type="ECO:0008006" key="4">
    <source>
        <dbReference type="Google" id="ProtNLM"/>
    </source>
</evidence>
<dbReference type="AlphaFoldDB" id="A0ABD6EDI4"/>
<evidence type="ECO:0000313" key="2">
    <source>
        <dbReference type="EMBL" id="MFH4974762.1"/>
    </source>
</evidence>
<name>A0ABD6EDI4_9BILA</name>
<feature type="chain" id="PRO_5044757399" description="Secreted protein" evidence="1">
    <location>
        <begin position="22"/>
        <end position="87"/>
    </location>
</feature>